<dbReference type="Proteomes" id="UP000604046">
    <property type="component" value="Unassembled WGS sequence"/>
</dbReference>
<keyword evidence="3" id="KW-0326">Glycosidase</keyword>
<dbReference type="InterPro" id="IPR001547">
    <property type="entry name" value="Glyco_hydro_5"/>
</dbReference>
<evidence type="ECO:0000313" key="7">
    <source>
        <dbReference type="Proteomes" id="UP000604046"/>
    </source>
</evidence>
<name>A0A812MZE1_9DINO</name>
<dbReference type="Gene3D" id="3.20.20.80">
    <property type="entry name" value="Glycosidases"/>
    <property type="match status" value="1"/>
</dbReference>
<feature type="domain" description="Glycoside hydrolase family 5" evidence="5">
    <location>
        <begin position="45"/>
        <end position="254"/>
    </location>
</feature>
<evidence type="ECO:0000256" key="4">
    <source>
        <dbReference type="SAM" id="SignalP"/>
    </source>
</evidence>
<dbReference type="OrthoDB" id="428177at2759"/>
<dbReference type="AlphaFoldDB" id="A0A812MZE1"/>
<protein>
    <recommendedName>
        <fullName evidence="5">Glycoside hydrolase family 5 domain-containing protein</fullName>
    </recommendedName>
</protein>
<keyword evidence="4" id="KW-0732">Signal</keyword>
<sequence length="502" mass="55293">MRLPCVLLAGAVGAARGVELGPNWAGVNSFFAHALPTTGPSNRTAYLDSMRQAGLRVLRIFISATDEDYKSSGSQAVDDIETKQVGTYDDRILTLVDDLMLEAHERGIKLDIAMHDRYSLGCWRADAYVTAYNLPNANSTCDTKKNQVEQFYTDPHIQAAFDARLVHILQHWNPHFNASWGQLKEVVLSFAPENEAQGHLESVDKGWWCRRAQVMKANMHPGIAISTGGSIELTDALYQQLYACPEIGVIDIHTYTTDVQSVKDVLQISLTWAVSHGKRVRLQEFGFKGNDDLKAQNVFPLIHAASEIGIPFMPWELLHPESSTDFEFWREGGFWRGLSELSHAAQRNATILPWPELSLSNASMRLKANWLLCIVNEECASGCCSNEWSDDHKYKCTPGGSRCTGNRLADWVSCTQNRDCANGCCSKEKSDDGQHKCTPGGTPSLCGDAVLKDGEACSSNGNCASGCCSSQRCVARALPAHCNAMHISQSVVLERPFASLFL</sequence>
<keyword evidence="2" id="KW-0378">Hydrolase</keyword>
<comment type="similarity">
    <text evidence="1">Belongs to the glycosyl hydrolase 5 (cellulase A) family.</text>
</comment>
<evidence type="ECO:0000256" key="1">
    <source>
        <dbReference type="ARBA" id="ARBA00005641"/>
    </source>
</evidence>
<dbReference type="InterPro" id="IPR017853">
    <property type="entry name" value="GH"/>
</dbReference>
<feature type="chain" id="PRO_5032608379" description="Glycoside hydrolase family 5 domain-containing protein" evidence="4">
    <location>
        <begin position="18"/>
        <end position="502"/>
    </location>
</feature>
<dbReference type="Pfam" id="PF26410">
    <property type="entry name" value="GH5_mannosidase"/>
    <property type="match status" value="1"/>
</dbReference>
<evidence type="ECO:0000313" key="6">
    <source>
        <dbReference type="EMBL" id="CAE7281200.1"/>
    </source>
</evidence>
<gene>
    <name evidence="6" type="ORF">SNAT2548_LOCUS14910</name>
</gene>
<feature type="signal peptide" evidence="4">
    <location>
        <begin position="1"/>
        <end position="17"/>
    </location>
</feature>
<keyword evidence="7" id="KW-1185">Reference proteome</keyword>
<proteinExistence type="inferred from homology"/>
<evidence type="ECO:0000259" key="5">
    <source>
        <dbReference type="Pfam" id="PF26410"/>
    </source>
</evidence>
<dbReference type="EMBL" id="CAJNDS010001802">
    <property type="protein sequence ID" value="CAE7281200.1"/>
    <property type="molecule type" value="Genomic_DNA"/>
</dbReference>
<reference evidence="6" key="1">
    <citation type="submission" date="2021-02" db="EMBL/GenBank/DDBJ databases">
        <authorList>
            <person name="Dougan E. K."/>
            <person name="Rhodes N."/>
            <person name="Thang M."/>
            <person name="Chan C."/>
        </authorList>
    </citation>
    <scope>NUCLEOTIDE SEQUENCE</scope>
</reference>
<evidence type="ECO:0000256" key="3">
    <source>
        <dbReference type="ARBA" id="ARBA00023295"/>
    </source>
</evidence>
<organism evidence="6 7">
    <name type="scientific">Symbiodinium natans</name>
    <dbReference type="NCBI Taxonomy" id="878477"/>
    <lineage>
        <taxon>Eukaryota</taxon>
        <taxon>Sar</taxon>
        <taxon>Alveolata</taxon>
        <taxon>Dinophyceae</taxon>
        <taxon>Suessiales</taxon>
        <taxon>Symbiodiniaceae</taxon>
        <taxon>Symbiodinium</taxon>
    </lineage>
</organism>
<evidence type="ECO:0000256" key="2">
    <source>
        <dbReference type="ARBA" id="ARBA00022801"/>
    </source>
</evidence>
<accession>A0A812MZE1</accession>
<comment type="caution">
    <text evidence="6">The sequence shown here is derived from an EMBL/GenBank/DDBJ whole genome shotgun (WGS) entry which is preliminary data.</text>
</comment>
<dbReference type="SUPFAM" id="SSF51445">
    <property type="entry name" value="(Trans)glycosidases"/>
    <property type="match status" value="1"/>
</dbReference>